<dbReference type="Proteomes" id="UP000824031">
    <property type="component" value="Unassembled WGS sequence"/>
</dbReference>
<comment type="caution">
    <text evidence="2">The sequence shown here is derived from an EMBL/GenBank/DDBJ whole genome shotgun (WGS) entry which is preliminary data.</text>
</comment>
<reference evidence="2" key="2">
    <citation type="submission" date="2021-04" db="EMBL/GenBank/DDBJ databases">
        <authorList>
            <person name="Gilroy R."/>
        </authorList>
    </citation>
    <scope>NUCLEOTIDE SEQUENCE</scope>
    <source>
        <strain evidence="2">3436</strain>
    </source>
</reference>
<feature type="transmembrane region" description="Helical" evidence="1">
    <location>
        <begin position="65"/>
        <end position="87"/>
    </location>
</feature>
<dbReference type="EMBL" id="DXBO01000176">
    <property type="protein sequence ID" value="HIZ49408.1"/>
    <property type="molecule type" value="Genomic_DNA"/>
</dbReference>
<feature type="transmembrane region" description="Helical" evidence="1">
    <location>
        <begin position="118"/>
        <end position="138"/>
    </location>
</feature>
<feature type="transmembrane region" description="Helical" evidence="1">
    <location>
        <begin position="39"/>
        <end position="59"/>
    </location>
</feature>
<organism evidence="2 3">
    <name type="scientific">Candidatus Gemmiger excrementavium</name>
    <dbReference type="NCBI Taxonomy" id="2838608"/>
    <lineage>
        <taxon>Bacteria</taxon>
        <taxon>Bacillati</taxon>
        <taxon>Bacillota</taxon>
        <taxon>Clostridia</taxon>
        <taxon>Eubacteriales</taxon>
        <taxon>Gemmiger</taxon>
    </lineage>
</organism>
<feature type="transmembrane region" description="Helical" evidence="1">
    <location>
        <begin position="223"/>
        <end position="244"/>
    </location>
</feature>
<keyword evidence="1" id="KW-0472">Membrane</keyword>
<reference evidence="2" key="1">
    <citation type="journal article" date="2021" name="PeerJ">
        <title>Extensive microbial diversity within the chicken gut microbiome revealed by metagenomics and culture.</title>
        <authorList>
            <person name="Gilroy R."/>
            <person name="Ravi A."/>
            <person name="Getino M."/>
            <person name="Pursley I."/>
            <person name="Horton D.L."/>
            <person name="Alikhan N.F."/>
            <person name="Baker D."/>
            <person name="Gharbi K."/>
            <person name="Hall N."/>
            <person name="Watson M."/>
            <person name="Adriaenssens E.M."/>
            <person name="Foster-Nyarko E."/>
            <person name="Jarju S."/>
            <person name="Secka A."/>
            <person name="Antonio M."/>
            <person name="Oren A."/>
            <person name="Chaudhuri R.R."/>
            <person name="La Ragione R."/>
            <person name="Hildebrand F."/>
            <person name="Pallen M.J."/>
        </authorList>
    </citation>
    <scope>NUCLEOTIDE SEQUENCE</scope>
    <source>
        <strain evidence="2">3436</strain>
    </source>
</reference>
<name>A0A9D2F4C6_9FIRM</name>
<evidence type="ECO:0000256" key="1">
    <source>
        <dbReference type="SAM" id="Phobius"/>
    </source>
</evidence>
<accession>A0A9D2F4C6</accession>
<keyword evidence="1" id="KW-1133">Transmembrane helix</keyword>
<keyword evidence="1" id="KW-0812">Transmembrane</keyword>
<feature type="transmembrane region" description="Helical" evidence="1">
    <location>
        <begin position="150"/>
        <end position="177"/>
    </location>
</feature>
<dbReference type="AlphaFoldDB" id="A0A9D2F4C6"/>
<evidence type="ECO:0000313" key="2">
    <source>
        <dbReference type="EMBL" id="HIZ49408.1"/>
    </source>
</evidence>
<proteinExistence type="predicted"/>
<feature type="transmembrane region" description="Helical" evidence="1">
    <location>
        <begin position="189"/>
        <end position="217"/>
    </location>
</feature>
<evidence type="ECO:0008006" key="4">
    <source>
        <dbReference type="Google" id="ProtNLM"/>
    </source>
</evidence>
<protein>
    <recommendedName>
        <fullName evidence="4">DUF624 domain-containing protein</fullName>
    </recommendedName>
</protein>
<gene>
    <name evidence="2" type="ORF">H9810_11895</name>
</gene>
<evidence type="ECO:0000313" key="3">
    <source>
        <dbReference type="Proteomes" id="UP000824031"/>
    </source>
</evidence>
<sequence length="265" mass="29128">MPLFNMHYDRPGPGVNPDTPRKKGAARFLEVLGRDLGSFWMAGILALVSAVPFALGLWFSISVHAVLPMLLAGALGGMLAAPQLCGLHDTILRSLRDEPGYWWNTYCRAWKRNVRATLLPGALCGLVLATQVFSAYHLTAGQSVTVENGVVLPIALLVGAVLLAGLMQYIFAQIALLDMPFGGILKNAVFLFLGYLPRTMLGVVWQLVYWGALLLFWPLSAPVVLLTGLWLPALLSLMAIYPVLDKSFHLEENIRKMREDELNQS</sequence>